<sequence>MPFGTFLPSVIKIALLVSSFMSIGLRLCSNLPEVLDDIFSDMIKVIIFLFAGVAVAAALVCEPDFCDRIRCKVTTCAPGEVRTKKNNCQCCGICVPLQSK</sequence>
<keyword evidence="1" id="KW-1133">Transmembrane helix</keyword>
<organism evidence="2 3">
    <name type="scientific">Araneus ventricosus</name>
    <name type="common">Orbweaver spider</name>
    <name type="synonym">Epeira ventricosa</name>
    <dbReference type="NCBI Taxonomy" id="182803"/>
    <lineage>
        <taxon>Eukaryota</taxon>
        <taxon>Metazoa</taxon>
        <taxon>Ecdysozoa</taxon>
        <taxon>Arthropoda</taxon>
        <taxon>Chelicerata</taxon>
        <taxon>Arachnida</taxon>
        <taxon>Araneae</taxon>
        <taxon>Araneomorphae</taxon>
        <taxon>Entelegynae</taxon>
        <taxon>Araneoidea</taxon>
        <taxon>Araneidae</taxon>
        <taxon>Araneus</taxon>
    </lineage>
</organism>
<dbReference type="Proteomes" id="UP000499080">
    <property type="component" value="Unassembled WGS sequence"/>
</dbReference>
<protein>
    <submittedName>
        <fullName evidence="2">Uncharacterized protein</fullName>
    </submittedName>
</protein>
<dbReference type="EMBL" id="BGPR01044868">
    <property type="protein sequence ID" value="GBO21710.1"/>
    <property type="molecule type" value="Genomic_DNA"/>
</dbReference>
<gene>
    <name evidence="2" type="ORF">AVEN_74353_1</name>
</gene>
<feature type="transmembrane region" description="Helical" evidence="1">
    <location>
        <begin position="6"/>
        <end position="29"/>
    </location>
</feature>
<evidence type="ECO:0000313" key="3">
    <source>
        <dbReference type="Proteomes" id="UP000499080"/>
    </source>
</evidence>
<feature type="transmembrane region" description="Helical" evidence="1">
    <location>
        <begin position="41"/>
        <end position="60"/>
    </location>
</feature>
<reference evidence="2 3" key="1">
    <citation type="journal article" date="2019" name="Sci. Rep.">
        <title>Orb-weaving spider Araneus ventricosus genome elucidates the spidroin gene catalogue.</title>
        <authorList>
            <person name="Kono N."/>
            <person name="Nakamura H."/>
            <person name="Ohtoshi R."/>
            <person name="Moran D.A.P."/>
            <person name="Shinohara A."/>
            <person name="Yoshida Y."/>
            <person name="Fujiwara M."/>
            <person name="Mori M."/>
            <person name="Tomita M."/>
            <person name="Arakawa K."/>
        </authorList>
    </citation>
    <scope>NUCLEOTIDE SEQUENCE [LARGE SCALE GENOMIC DNA]</scope>
</reference>
<comment type="caution">
    <text evidence="2">The sequence shown here is derived from an EMBL/GenBank/DDBJ whole genome shotgun (WGS) entry which is preliminary data.</text>
</comment>
<keyword evidence="1" id="KW-0472">Membrane</keyword>
<accession>A0A4Y2VDE6</accession>
<evidence type="ECO:0000256" key="1">
    <source>
        <dbReference type="SAM" id="Phobius"/>
    </source>
</evidence>
<dbReference type="AlphaFoldDB" id="A0A4Y2VDE6"/>
<evidence type="ECO:0000313" key="2">
    <source>
        <dbReference type="EMBL" id="GBO21710.1"/>
    </source>
</evidence>
<keyword evidence="1" id="KW-0812">Transmembrane</keyword>
<proteinExistence type="predicted"/>
<keyword evidence="3" id="KW-1185">Reference proteome</keyword>
<name>A0A4Y2VDE6_ARAVE</name>